<organism evidence="1 2">
    <name type="scientific">Lecanicillium saksenae</name>
    <dbReference type="NCBI Taxonomy" id="468837"/>
    <lineage>
        <taxon>Eukaryota</taxon>
        <taxon>Fungi</taxon>
        <taxon>Dikarya</taxon>
        <taxon>Ascomycota</taxon>
        <taxon>Pezizomycotina</taxon>
        <taxon>Sordariomycetes</taxon>
        <taxon>Hypocreomycetidae</taxon>
        <taxon>Hypocreales</taxon>
        <taxon>Cordycipitaceae</taxon>
        <taxon>Lecanicillium</taxon>
    </lineage>
</organism>
<comment type="caution">
    <text evidence="1">The sequence shown here is derived from an EMBL/GenBank/DDBJ whole genome shotgun (WGS) entry which is preliminary data.</text>
</comment>
<dbReference type="EMBL" id="JANAKD010000130">
    <property type="protein sequence ID" value="KAJ3497205.1"/>
    <property type="molecule type" value="Genomic_DNA"/>
</dbReference>
<reference evidence="1" key="1">
    <citation type="submission" date="2022-07" db="EMBL/GenBank/DDBJ databases">
        <title>Genome Sequence of Lecanicillium saksenae.</title>
        <authorList>
            <person name="Buettner E."/>
        </authorList>
    </citation>
    <scope>NUCLEOTIDE SEQUENCE</scope>
    <source>
        <strain evidence="1">VT-O1</strain>
    </source>
</reference>
<evidence type="ECO:0000313" key="2">
    <source>
        <dbReference type="Proteomes" id="UP001148737"/>
    </source>
</evidence>
<dbReference type="Proteomes" id="UP001148737">
    <property type="component" value="Unassembled WGS sequence"/>
</dbReference>
<proteinExistence type="predicted"/>
<sequence length="464" mass="52764">MFRIHTAPGASVLFDKTFWTNHVVSAAQTYPALWHAALALAAVQQWKSEKDAARKGVQQYNELSSENYVFALKHYNHAIRHILPVASRQTHTYQDKEMILASEIMFFGINSMLDYLVEAAEHAKNAIRLYDLWEFGRADDENASTGFKGTAYSTPRGAVLRKRSLVSLIADLRLQFLNRLDHQFMILRKEARESYQPSAPAGKPLRSTDEAYDEMVLLLTEFLLATKMNAPVQVGILPSQPLSFICHRRFSTWIYKFEQFSQAFACSPPQEGADKYRWRMLTIYVLVMRARLLYGDVEDVHSLDRCAATFYQALEQLERFADDWHGEPPAGTDSSQPAGFSFSMSMAEICYCIATGCREHDLRCRAVALLRRWGVCDGMWDSNLMAALIEVTMQVEDEAGIANESLGAGVEPPCPCAYRKFVCGQHRIWAKQVRVGNGREALFSYSLVEDVTSRLPMRTRKIMY</sequence>
<evidence type="ECO:0000313" key="1">
    <source>
        <dbReference type="EMBL" id="KAJ3497205.1"/>
    </source>
</evidence>
<gene>
    <name evidence="1" type="ORF">NLG97_g2079</name>
</gene>
<accession>A0ACC1R3P3</accession>
<name>A0ACC1R3P3_9HYPO</name>
<keyword evidence="2" id="KW-1185">Reference proteome</keyword>
<protein>
    <submittedName>
        <fullName evidence="1">Uncharacterized protein</fullName>
    </submittedName>
</protein>